<dbReference type="SUPFAM" id="SSF55961">
    <property type="entry name" value="Bet v1-like"/>
    <property type="match status" value="1"/>
</dbReference>
<comment type="caution">
    <text evidence="1">The sequence shown here is derived from an EMBL/GenBank/DDBJ whole genome shotgun (WGS) entry which is preliminary data.</text>
</comment>
<dbReference type="InterPro" id="IPR023393">
    <property type="entry name" value="START-like_dom_sf"/>
</dbReference>
<name>A0ABV8HGG7_9ACTN</name>
<protein>
    <submittedName>
        <fullName evidence="1">SRPBCC domain-containing protein</fullName>
    </submittedName>
</protein>
<dbReference type="Gene3D" id="3.30.530.20">
    <property type="match status" value="1"/>
</dbReference>
<dbReference type="RefSeq" id="WP_386426718.1">
    <property type="nucleotide sequence ID" value="NZ_JBHSBB010000006.1"/>
</dbReference>
<proteinExistence type="predicted"/>
<reference evidence="2" key="1">
    <citation type="journal article" date="2019" name="Int. J. Syst. Evol. Microbiol.">
        <title>The Global Catalogue of Microorganisms (GCM) 10K type strain sequencing project: providing services to taxonomists for standard genome sequencing and annotation.</title>
        <authorList>
            <consortium name="The Broad Institute Genomics Platform"/>
            <consortium name="The Broad Institute Genome Sequencing Center for Infectious Disease"/>
            <person name="Wu L."/>
            <person name="Ma J."/>
        </authorList>
    </citation>
    <scope>NUCLEOTIDE SEQUENCE [LARGE SCALE GENOMIC DNA]</scope>
    <source>
        <strain evidence="2">CGMCC 4.7237</strain>
    </source>
</reference>
<evidence type="ECO:0000313" key="1">
    <source>
        <dbReference type="EMBL" id="MFC4030965.1"/>
    </source>
</evidence>
<gene>
    <name evidence="1" type="ORF">ACFO3J_05720</name>
</gene>
<dbReference type="EMBL" id="JBHSBB010000006">
    <property type="protein sequence ID" value="MFC4030965.1"/>
    <property type="molecule type" value="Genomic_DNA"/>
</dbReference>
<keyword evidence="2" id="KW-1185">Reference proteome</keyword>
<sequence>MSKPFEIVREFEVEASPEQVWEAVSSGTAGWLWPMEYEPREGGAAPFGGTVTAWDPPHRLTGRSEGPEEGPRQVFNQLDHLIEPREGGGSWVRYVHSGIFVDDWDNQYDGADKHTDFYLHTLREYLRHFTGRPAVFAGADGSGAAGDPDALVAAARALGLPDRAAAGHTVHVQLPGAAHATDVVLDYRDPYFIGLRTDHAMYRFFGRNRFGATVGVTVHDFDPAADPAGLEADIKHWLDGVYGVPAAPAAPASA</sequence>
<organism evidence="1 2">
    <name type="scientific">Streptomyces polygonati</name>
    <dbReference type="NCBI Taxonomy" id="1617087"/>
    <lineage>
        <taxon>Bacteria</taxon>
        <taxon>Bacillati</taxon>
        <taxon>Actinomycetota</taxon>
        <taxon>Actinomycetes</taxon>
        <taxon>Kitasatosporales</taxon>
        <taxon>Streptomycetaceae</taxon>
        <taxon>Streptomyces</taxon>
    </lineage>
</organism>
<accession>A0ABV8HGG7</accession>
<evidence type="ECO:0000313" key="2">
    <source>
        <dbReference type="Proteomes" id="UP001595765"/>
    </source>
</evidence>
<dbReference type="Proteomes" id="UP001595765">
    <property type="component" value="Unassembled WGS sequence"/>
</dbReference>
<dbReference type="CDD" id="cd07814">
    <property type="entry name" value="SRPBCC_CalC_Aha1-like"/>
    <property type="match status" value="1"/>
</dbReference>